<sequence>MNDDLPDPGHDDHEMRPVRRLPASPGVHDDLSRAVRFGQVTQEQADRFEQQLARLGHHRV</sequence>
<comment type="caution">
    <text evidence="2">The sequence shown here is derived from an EMBL/GenBank/DDBJ whole genome shotgun (WGS) entry which is preliminary data.</text>
</comment>
<keyword evidence="3" id="KW-1185">Reference proteome</keyword>
<dbReference type="Proteomes" id="UP000597761">
    <property type="component" value="Unassembled WGS sequence"/>
</dbReference>
<organism evidence="2 3">
    <name type="scientific">Tersicoccus solisilvae</name>
    <dbReference type="NCBI Taxonomy" id="1882339"/>
    <lineage>
        <taxon>Bacteria</taxon>
        <taxon>Bacillati</taxon>
        <taxon>Actinomycetota</taxon>
        <taxon>Actinomycetes</taxon>
        <taxon>Micrococcales</taxon>
        <taxon>Micrococcaceae</taxon>
        <taxon>Tersicoccus</taxon>
    </lineage>
</organism>
<evidence type="ECO:0000313" key="3">
    <source>
        <dbReference type="Proteomes" id="UP000597761"/>
    </source>
</evidence>
<reference evidence="3" key="1">
    <citation type="journal article" date="2019" name="Int. J. Syst. Evol. Microbiol.">
        <title>The Global Catalogue of Microorganisms (GCM) 10K type strain sequencing project: providing services to taxonomists for standard genome sequencing and annotation.</title>
        <authorList>
            <consortium name="The Broad Institute Genomics Platform"/>
            <consortium name="The Broad Institute Genome Sequencing Center for Infectious Disease"/>
            <person name="Wu L."/>
            <person name="Ma J."/>
        </authorList>
    </citation>
    <scope>NUCLEOTIDE SEQUENCE [LARGE SCALE GENOMIC DNA]</scope>
    <source>
        <strain evidence="3">CGMCC 1.15480</strain>
    </source>
</reference>
<evidence type="ECO:0000313" key="2">
    <source>
        <dbReference type="EMBL" id="GGC86604.1"/>
    </source>
</evidence>
<feature type="region of interest" description="Disordered" evidence="1">
    <location>
        <begin position="1"/>
        <end position="29"/>
    </location>
</feature>
<evidence type="ECO:0008006" key="4">
    <source>
        <dbReference type="Google" id="ProtNLM"/>
    </source>
</evidence>
<evidence type="ECO:0000256" key="1">
    <source>
        <dbReference type="SAM" id="MobiDB-lite"/>
    </source>
</evidence>
<protein>
    <recommendedName>
        <fullName evidence="4">DUF1707 domain-containing protein</fullName>
    </recommendedName>
</protein>
<accession>A0ABQ1NWJ2</accession>
<dbReference type="EMBL" id="BMJI01000004">
    <property type="protein sequence ID" value="GGC86604.1"/>
    <property type="molecule type" value="Genomic_DNA"/>
</dbReference>
<feature type="compositionally biased region" description="Basic and acidic residues" evidence="1">
    <location>
        <begin position="7"/>
        <end position="17"/>
    </location>
</feature>
<name>A0ABQ1NWJ2_9MICC</name>
<gene>
    <name evidence="2" type="ORF">GCM10011512_11860</name>
</gene>
<proteinExistence type="predicted"/>